<proteinExistence type="predicted"/>
<evidence type="ECO:0000256" key="2">
    <source>
        <dbReference type="SAM" id="SignalP"/>
    </source>
</evidence>
<dbReference type="Gene3D" id="2.60.120.1620">
    <property type="match status" value="1"/>
</dbReference>
<dbReference type="Proteomes" id="UP000824023">
    <property type="component" value="Unassembled WGS sequence"/>
</dbReference>
<reference evidence="4" key="1">
    <citation type="journal article" date="2021" name="PeerJ">
        <title>Extensive microbial diversity within the chicken gut microbiome revealed by metagenomics and culture.</title>
        <authorList>
            <person name="Gilroy R."/>
            <person name="Ravi A."/>
            <person name="Getino M."/>
            <person name="Pursley I."/>
            <person name="Horton D.L."/>
            <person name="Alikhan N.F."/>
            <person name="Baker D."/>
            <person name="Gharbi K."/>
            <person name="Hall N."/>
            <person name="Watson M."/>
            <person name="Adriaenssens E.M."/>
            <person name="Foster-Nyarko E."/>
            <person name="Jarju S."/>
            <person name="Secka A."/>
            <person name="Antonio M."/>
            <person name="Oren A."/>
            <person name="Chaudhuri R.R."/>
            <person name="La Ragione R."/>
            <person name="Hildebrand F."/>
            <person name="Pallen M.J."/>
        </authorList>
    </citation>
    <scope>NUCLEOTIDE SEQUENCE</scope>
    <source>
        <strain evidence="4">ChiHjej12B11-24981</strain>
    </source>
</reference>
<dbReference type="GO" id="GO:0005975">
    <property type="term" value="P:carbohydrate metabolic process"/>
    <property type="evidence" value="ECO:0007669"/>
    <property type="project" value="UniProtKB-ARBA"/>
</dbReference>
<comment type="caution">
    <text evidence="4">The sequence shown here is derived from an EMBL/GenBank/DDBJ whole genome shotgun (WGS) entry which is preliminary data.</text>
</comment>
<evidence type="ECO:0000313" key="5">
    <source>
        <dbReference type="Proteomes" id="UP000824023"/>
    </source>
</evidence>
<dbReference type="InterPro" id="IPR031924">
    <property type="entry name" value="GH115"/>
</dbReference>
<dbReference type="Gene3D" id="3.30.379.10">
    <property type="entry name" value="Chitobiase/beta-hexosaminidase domain 2-like"/>
    <property type="match status" value="1"/>
</dbReference>
<feature type="chain" id="PRO_5038866681" evidence="2">
    <location>
        <begin position="20"/>
        <end position="947"/>
    </location>
</feature>
<dbReference type="Gene3D" id="3.20.20.520">
    <property type="entry name" value="Glycosyl hydrolase family 115"/>
    <property type="match status" value="1"/>
</dbReference>
<dbReference type="EMBL" id="DXCK01000073">
    <property type="protein sequence ID" value="HIZ01636.1"/>
    <property type="molecule type" value="Genomic_DNA"/>
</dbReference>
<evidence type="ECO:0000256" key="1">
    <source>
        <dbReference type="ARBA" id="ARBA00022801"/>
    </source>
</evidence>
<organism evidence="4 5">
    <name type="scientific">Candidatus Bacteroides merdipullorum</name>
    <dbReference type="NCBI Taxonomy" id="2838474"/>
    <lineage>
        <taxon>Bacteria</taxon>
        <taxon>Pseudomonadati</taxon>
        <taxon>Bacteroidota</taxon>
        <taxon>Bacteroidia</taxon>
        <taxon>Bacteroidales</taxon>
        <taxon>Bacteroidaceae</taxon>
        <taxon>Bacteroides</taxon>
    </lineage>
</organism>
<sequence>MKKISLLTFLLVISVAALAASAKSFPRVVEQSRAGYFPLASADGTAVICTDSKDYKVVEIASGMLAADVERVTGRKPVLTTADAWEDIPAGAAVVAGTLGHSALIDGLVEKKLVCVDSLAGKWESFVLATIEHPTHHTPLLVIVGSDRRGTAYGLTSLSEAIGVSPWYWWADVTPRHRKALYVEPGLFRQGEPSVQYRGIFINDERFGGWALWAERNFEKETGKVGPKTYQKVFELLLRLKANYLWPAMHPGTQAFNANPENARLADDYAIVMGSSHCEQMLRNNEDEWKKAGTYGDFNYVTNRQTMINYWEERVKTNSQYENIYTLGLRGIHDYPMEGANTTAERVALMQQAIDDQRDILRRNITRPVDEVPQILCTYEEVLDAYHNGLKVPEDVTLLWSDDKHGYTRNLSNPAEQQRKGGAGIYYHLSYHGDPASWIWLSPLSPAFLSTELSKAYTFGARKIWIFNVGDIKPAEKEISFVMDLAWDIEKWKPQQAAGYMKYWFGKTFDRSLAKEMADLQARYYRLQAAGKDAHVYFVDYTEQDIARRIEAFRKLDKEASALCERIPDAWKDAYFELVLYPIRGAGMLNEYQLLARRSMVRATAGDSIGAMADAQRVEQTFDALNQWTYHYNEEIKNGKWAEFFNWQPYHWVRSEKIDPPYCTPSVYEAARKSPRPRFLSVADALSDEGVKIDSEKSGEVSLWMEALSPVRNFSKAPEDNVFCHVTAGTDSFDASATPINNVWHSPLIGPMWSKVGTLHLKKGENRLRVTDLKPNARIDHIFMGLYPPFPPEPRLTIPAYAYQHKHDSREGHLVRVEQLGFSDGVLVQPFDTPSYSEKDLESAPYVEYTLDLKEGDTTIEIRTLPTLHVYEGRDARYAVRLGDAASAPEVFSIHAGDFSAEWRRNVLRGYASRTIRIPSSCIGRQHLKIYLLDPGIVLQEILVHAD</sequence>
<name>A0A9D2A582_9BACE</name>
<feature type="domain" description="Gylcosyl hydrolase 115 C-terminal" evidence="3">
    <location>
        <begin position="797"/>
        <end position="945"/>
    </location>
</feature>
<keyword evidence="2" id="KW-0732">Signal</keyword>
<dbReference type="SUPFAM" id="SSF55545">
    <property type="entry name" value="beta-N-acetylhexosaminidase-like domain"/>
    <property type="match status" value="1"/>
</dbReference>
<evidence type="ECO:0000259" key="3">
    <source>
        <dbReference type="Pfam" id="PF17829"/>
    </source>
</evidence>
<feature type="signal peptide" evidence="2">
    <location>
        <begin position="1"/>
        <end position="19"/>
    </location>
</feature>
<keyword evidence="1 4" id="KW-0378">Hydrolase</keyword>
<gene>
    <name evidence="4" type="ORF">H9819_05190</name>
</gene>
<dbReference type="AlphaFoldDB" id="A0A9D2A582"/>
<evidence type="ECO:0000313" key="4">
    <source>
        <dbReference type="EMBL" id="HIZ01636.1"/>
    </source>
</evidence>
<dbReference type="InterPro" id="IPR029018">
    <property type="entry name" value="Hex-like_dom2"/>
</dbReference>
<accession>A0A9D2A582</accession>
<protein>
    <submittedName>
        <fullName evidence="4">Glycosyl hydrolase 115 family protein</fullName>
    </submittedName>
</protein>
<dbReference type="Gene3D" id="1.20.58.2150">
    <property type="match status" value="1"/>
</dbReference>
<reference evidence="4" key="2">
    <citation type="submission" date="2021-04" db="EMBL/GenBank/DDBJ databases">
        <authorList>
            <person name="Gilroy R."/>
        </authorList>
    </citation>
    <scope>NUCLEOTIDE SEQUENCE</scope>
    <source>
        <strain evidence="4">ChiHjej12B11-24981</strain>
    </source>
</reference>
<dbReference type="Pfam" id="PF15979">
    <property type="entry name" value="Glyco_hydro_115"/>
    <property type="match status" value="1"/>
</dbReference>
<dbReference type="Pfam" id="PF17829">
    <property type="entry name" value="GH115_C"/>
    <property type="match status" value="1"/>
</dbReference>
<dbReference type="InterPro" id="IPR041437">
    <property type="entry name" value="GH115_C"/>
</dbReference>
<dbReference type="InterPro" id="IPR042301">
    <property type="entry name" value="GH115_sf"/>
</dbReference>
<dbReference type="PANTHER" id="PTHR37842:SF2">
    <property type="entry name" value="GYLCOSYL HYDROLASE 115 C-TERMINAL DOMAIN-CONTAINING PROTEIN"/>
    <property type="match status" value="1"/>
</dbReference>
<dbReference type="GO" id="GO:0016787">
    <property type="term" value="F:hydrolase activity"/>
    <property type="evidence" value="ECO:0007669"/>
    <property type="project" value="UniProtKB-KW"/>
</dbReference>
<dbReference type="PANTHER" id="PTHR37842">
    <property type="match status" value="1"/>
</dbReference>